<dbReference type="HOGENOM" id="CLU_2287649_0_0_9"/>
<evidence type="ECO:0000313" key="1">
    <source>
        <dbReference type="EMBL" id="EHI59240.1"/>
    </source>
</evidence>
<reference evidence="1 2" key="1">
    <citation type="submission" date="2011-08" db="EMBL/GenBank/DDBJ databases">
        <title>The Genome Sequence of Clostridium hathewayi WAL-18680.</title>
        <authorList>
            <consortium name="The Broad Institute Genome Sequencing Platform"/>
            <person name="Earl A."/>
            <person name="Ward D."/>
            <person name="Feldgarden M."/>
            <person name="Gevers D."/>
            <person name="Finegold S.M."/>
            <person name="Summanen P.H."/>
            <person name="Molitoris D.R."/>
            <person name="Song M."/>
            <person name="Daigneault M."/>
            <person name="Allen-Vercoe E."/>
            <person name="Young S.K."/>
            <person name="Zeng Q."/>
            <person name="Gargeya S."/>
            <person name="Fitzgerald M."/>
            <person name="Haas B."/>
            <person name="Abouelleil A."/>
            <person name="Alvarado L."/>
            <person name="Arachchi H.M."/>
            <person name="Berlin A."/>
            <person name="Brown A."/>
            <person name="Chapman S.B."/>
            <person name="Chen Z."/>
            <person name="Dunbar C."/>
            <person name="Freedman E."/>
            <person name="Gearin G."/>
            <person name="Gellesch M."/>
            <person name="Goldberg J."/>
            <person name="Griggs A."/>
            <person name="Gujja S."/>
            <person name="Heiman D."/>
            <person name="Howarth C."/>
            <person name="Larson L."/>
            <person name="Lui A."/>
            <person name="MacDonald P.J.P."/>
            <person name="Montmayeur A."/>
            <person name="Murphy C."/>
            <person name="Neiman D."/>
            <person name="Pearson M."/>
            <person name="Priest M."/>
            <person name="Roberts A."/>
            <person name="Saif S."/>
            <person name="Shea T."/>
            <person name="Shenoy N."/>
            <person name="Sisk P."/>
            <person name="Stolte C."/>
            <person name="Sykes S."/>
            <person name="Wortman J."/>
            <person name="Nusbaum C."/>
            <person name="Birren B."/>
        </authorList>
    </citation>
    <scope>NUCLEOTIDE SEQUENCE [LARGE SCALE GENOMIC DNA]</scope>
    <source>
        <strain evidence="1 2">WAL-18680</strain>
    </source>
</reference>
<dbReference type="Proteomes" id="UP000005384">
    <property type="component" value="Unassembled WGS sequence"/>
</dbReference>
<dbReference type="Gene3D" id="1.10.1070.20">
    <property type="match status" value="1"/>
</dbReference>
<dbReference type="AlphaFoldDB" id="G5IGY4"/>
<accession>G5IGY4</accession>
<dbReference type="EMBL" id="ADLN01000069">
    <property type="protein sequence ID" value="EHI59240.1"/>
    <property type="molecule type" value="Genomic_DNA"/>
</dbReference>
<protein>
    <submittedName>
        <fullName evidence="1">Uncharacterized protein</fullName>
    </submittedName>
</protein>
<name>G5IGY4_9FIRM</name>
<sequence>MEHVLNNEAEIDQRIYVFPTSAILENGKKISYFDYISSLKNEDCNRALKRIERRINMGDINRLIDEIPAVTEIQKDFYKVMISERKTKILDYSLEQLLKQE</sequence>
<comment type="caution">
    <text evidence="1">The sequence shown here is derived from an EMBL/GenBank/DDBJ whole genome shotgun (WGS) entry which is preliminary data.</text>
</comment>
<proteinExistence type="predicted"/>
<evidence type="ECO:0000313" key="2">
    <source>
        <dbReference type="Proteomes" id="UP000005384"/>
    </source>
</evidence>
<dbReference type="PATRIC" id="fig|742737.3.peg.2769"/>
<organism evidence="1 2">
    <name type="scientific">Hungatella hathewayi WAL-18680</name>
    <dbReference type="NCBI Taxonomy" id="742737"/>
    <lineage>
        <taxon>Bacteria</taxon>
        <taxon>Bacillati</taxon>
        <taxon>Bacillota</taxon>
        <taxon>Clostridia</taxon>
        <taxon>Lachnospirales</taxon>
        <taxon>Lachnospiraceae</taxon>
        <taxon>Hungatella</taxon>
    </lineage>
</organism>
<dbReference type="RefSeq" id="WP_006780741.1">
    <property type="nucleotide sequence ID" value="NZ_CP040506.1"/>
</dbReference>
<keyword evidence="2" id="KW-1185">Reference proteome</keyword>
<gene>
    <name evidence="1" type="ORF">HMPREF9473_02762</name>
</gene>